<dbReference type="KEGG" id="aser:Asera_55070"/>
<evidence type="ECO:0000256" key="6">
    <source>
        <dbReference type="SAM" id="MobiDB-lite"/>
    </source>
</evidence>
<evidence type="ECO:0000256" key="1">
    <source>
        <dbReference type="ARBA" id="ARBA00004651"/>
    </source>
</evidence>
<keyword evidence="3 7" id="KW-0812">Transmembrane</keyword>
<feature type="transmembrane region" description="Helical" evidence="7">
    <location>
        <begin position="274"/>
        <end position="294"/>
    </location>
</feature>
<dbReference type="Gene3D" id="1.20.1250.20">
    <property type="entry name" value="MFS general substrate transporter like domains"/>
    <property type="match status" value="1"/>
</dbReference>
<protein>
    <recommendedName>
        <fullName evidence="10">MFS transporter</fullName>
    </recommendedName>
</protein>
<feature type="transmembrane region" description="Helical" evidence="7">
    <location>
        <begin position="241"/>
        <end position="262"/>
    </location>
</feature>
<feature type="compositionally biased region" description="Low complexity" evidence="6">
    <location>
        <begin position="450"/>
        <end position="469"/>
    </location>
</feature>
<feature type="transmembrane region" description="Helical" evidence="7">
    <location>
        <begin position="301"/>
        <end position="320"/>
    </location>
</feature>
<sequence length="469" mass="46882">MSLWDAANFRRLPVTPGAPDDELMSVPRRDVTIMLGTTFVVWLGQRITAVAMPLVALAASHSAWSTGLVGGMAGLPLVTAPWWARRGWQRLTNGRAIGLVLAGQVAGLLIVPVAAIGGHVGWYALAATGLVSGCCTALAGPAQRSLLAEIAEPLGRYAAAKALAWQDFAHRSSMVVAPALGALAVGAWGPVPLLWCEAAGVAVGAVLLTTVRARSTGAARPAPEKVARPTMRAALRAHPSIAVGVAMSGVGGLAWFAFTLGLAVRGAEVGRPGALIAAAMTGYGLSSVLSALASPRLLPRLPWLATAAAAWVGLGLMFVGEAGAGASVPLIATIAAVGGLLAPLGNGSLDALIGTRTTGAERRTAFAAADFVHAGAVSVGLVAGGTVIGLAGTTGTLVVAGIAQLVAGAAGLTWRARRRAARHHPNAARGTKPALVGPVVGQRTAPSPCSQSAHASATSTAQPSSSSSS</sequence>
<accession>A0A810L883</accession>
<proteinExistence type="predicted"/>
<dbReference type="AlphaFoldDB" id="A0A810L883"/>
<evidence type="ECO:0000256" key="7">
    <source>
        <dbReference type="SAM" id="Phobius"/>
    </source>
</evidence>
<dbReference type="PANTHER" id="PTHR23513">
    <property type="entry name" value="INTEGRAL MEMBRANE EFFLUX PROTEIN-RELATED"/>
    <property type="match status" value="1"/>
</dbReference>
<feature type="transmembrane region" description="Helical" evidence="7">
    <location>
        <begin position="365"/>
        <end position="391"/>
    </location>
</feature>
<evidence type="ECO:0000256" key="2">
    <source>
        <dbReference type="ARBA" id="ARBA00022475"/>
    </source>
</evidence>
<dbReference type="GO" id="GO:0005886">
    <property type="term" value="C:plasma membrane"/>
    <property type="evidence" value="ECO:0007669"/>
    <property type="project" value="UniProtKB-SubCell"/>
</dbReference>
<dbReference type="SUPFAM" id="SSF103473">
    <property type="entry name" value="MFS general substrate transporter"/>
    <property type="match status" value="1"/>
</dbReference>
<name>A0A810L883_9ACTN</name>
<dbReference type="PANTHER" id="PTHR23513:SF18">
    <property type="entry name" value="INTEGRAL MEMBRANE PROTEIN"/>
    <property type="match status" value="1"/>
</dbReference>
<feature type="region of interest" description="Disordered" evidence="6">
    <location>
        <begin position="420"/>
        <end position="469"/>
    </location>
</feature>
<evidence type="ECO:0000256" key="3">
    <source>
        <dbReference type="ARBA" id="ARBA00022692"/>
    </source>
</evidence>
<keyword evidence="9" id="KW-1185">Reference proteome</keyword>
<gene>
    <name evidence="8" type="ORF">Asera_55070</name>
</gene>
<dbReference type="InterPro" id="IPR036259">
    <property type="entry name" value="MFS_trans_sf"/>
</dbReference>
<evidence type="ECO:0000256" key="4">
    <source>
        <dbReference type="ARBA" id="ARBA00022989"/>
    </source>
</evidence>
<organism evidence="8 9">
    <name type="scientific">Actinocatenispora sera</name>
    <dbReference type="NCBI Taxonomy" id="390989"/>
    <lineage>
        <taxon>Bacteria</taxon>
        <taxon>Bacillati</taxon>
        <taxon>Actinomycetota</taxon>
        <taxon>Actinomycetes</taxon>
        <taxon>Micromonosporales</taxon>
        <taxon>Micromonosporaceae</taxon>
        <taxon>Actinocatenispora</taxon>
    </lineage>
</organism>
<feature type="transmembrane region" description="Helical" evidence="7">
    <location>
        <begin position="33"/>
        <end position="57"/>
    </location>
</feature>
<evidence type="ECO:0000313" key="8">
    <source>
        <dbReference type="EMBL" id="BCJ31399.1"/>
    </source>
</evidence>
<evidence type="ECO:0000313" key="9">
    <source>
        <dbReference type="Proteomes" id="UP000680750"/>
    </source>
</evidence>
<evidence type="ECO:0000256" key="5">
    <source>
        <dbReference type="ARBA" id="ARBA00023136"/>
    </source>
</evidence>
<keyword evidence="4 7" id="KW-1133">Transmembrane helix</keyword>
<evidence type="ECO:0008006" key="10">
    <source>
        <dbReference type="Google" id="ProtNLM"/>
    </source>
</evidence>
<dbReference type="EMBL" id="AP023354">
    <property type="protein sequence ID" value="BCJ31399.1"/>
    <property type="molecule type" value="Genomic_DNA"/>
</dbReference>
<comment type="subcellular location">
    <subcellularLocation>
        <location evidence="1">Cell membrane</location>
        <topology evidence="1">Multi-pass membrane protein</topology>
    </subcellularLocation>
</comment>
<feature type="transmembrane region" description="Helical" evidence="7">
    <location>
        <begin position="63"/>
        <end position="84"/>
    </location>
</feature>
<keyword evidence="5 7" id="KW-0472">Membrane</keyword>
<feature type="transmembrane region" description="Helical" evidence="7">
    <location>
        <begin position="96"/>
        <end position="116"/>
    </location>
</feature>
<dbReference type="Proteomes" id="UP000680750">
    <property type="component" value="Chromosome"/>
</dbReference>
<feature type="transmembrane region" description="Helical" evidence="7">
    <location>
        <begin position="397"/>
        <end position="414"/>
    </location>
</feature>
<keyword evidence="2" id="KW-1003">Cell membrane</keyword>
<reference evidence="8" key="1">
    <citation type="submission" date="2020-08" db="EMBL/GenBank/DDBJ databases">
        <title>Whole genome shotgun sequence of Actinocatenispora sera NBRC 101916.</title>
        <authorList>
            <person name="Komaki H."/>
            <person name="Tamura T."/>
        </authorList>
    </citation>
    <scope>NUCLEOTIDE SEQUENCE</scope>
    <source>
        <strain evidence="8">NBRC 101916</strain>
    </source>
</reference>
<feature type="transmembrane region" description="Helical" evidence="7">
    <location>
        <begin position="326"/>
        <end position="344"/>
    </location>
</feature>